<feature type="region of interest" description="Disordered" evidence="4">
    <location>
        <begin position="1"/>
        <end position="20"/>
    </location>
</feature>
<feature type="domain" description="SD-repeat containing protein B" evidence="5">
    <location>
        <begin position="210"/>
        <end position="283"/>
    </location>
</feature>
<dbReference type="EMBL" id="LAZR01001480">
    <property type="protein sequence ID" value="KKN43945.1"/>
    <property type="molecule type" value="Genomic_DNA"/>
</dbReference>
<dbReference type="Gene3D" id="2.60.40.10">
    <property type="entry name" value="Immunoglobulins"/>
    <property type="match status" value="1"/>
</dbReference>
<evidence type="ECO:0000256" key="4">
    <source>
        <dbReference type="SAM" id="MobiDB-lite"/>
    </source>
</evidence>
<comment type="subcellular location">
    <subcellularLocation>
        <location evidence="1">Secreted</location>
    </subcellularLocation>
</comment>
<keyword evidence="3" id="KW-0732">Signal</keyword>
<keyword evidence="2" id="KW-0964">Secreted</keyword>
<protein>
    <recommendedName>
        <fullName evidence="5">SD-repeat containing protein B domain-containing protein</fullName>
    </recommendedName>
</protein>
<dbReference type="InterPro" id="IPR053786">
    <property type="entry name" value="LEPRxLL_CS"/>
</dbReference>
<evidence type="ECO:0000256" key="2">
    <source>
        <dbReference type="ARBA" id="ARBA00022525"/>
    </source>
</evidence>
<feature type="compositionally biased region" description="Basic and acidic residues" evidence="4">
    <location>
        <begin position="1"/>
        <end position="14"/>
    </location>
</feature>
<accession>A0A0F9QIN0</accession>
<dbReference type="Pfam" id="PF17210">
    <property type="entry name" value="SdrD_B"/>
    <property type="match status" value="1"/>
</dbReference>
<gene>
    <name evidence="6" type="ORF">LCGC14_0698170</name>
</gene>
<dbReference type="SUPFAM" id="SSF117074">
    <property type="entry name" value="Hypothetical protein PA1324"/>
    <property type="match status" value="1"/>
</dbReference>
<dbReference type="InterPro" id="IPR051417">
    <property type="entry name" value="SDr/BOS_complex"/>
</dbReference>
<dbReference type="PANTHER" id="PTHR23303">
    <property type="entry name" value="CARBOXYPEPTIDASE REGULATORY REGION-CONTAINING"/>
    <property type="match status" value="1"/>
</dbReference>
<dbReference type="AlphaFoldDB" id="A0A0F9QIN0"/>
<dbReference type="InterPro" id="IPR013783">
    <property type="entry name" value="Ig-like_fold"/>
</dbReference>
<evidence type="ECO:0000256" key="1">
    <source>
        <dbReference type="ARBA" id="ARBA00004613"/>
    </source>
</evidence>
<sequence length="510" mass="54200">MSRDMKNLFNRPDDASAAPVPRFEPLEDRLLLSGLLAFNMEFPQGPYDATGTVTYDAVAQSFDSDATPLAFRFSATSARPVVAPRDFQLHIKVDNDGNLIGGVAGDDFRIEGQIDQDGDGIFDFDGVLLTGEILEFGHLDSGSITDQYNFRFQATGGDLVTAGLFTGKDIGVRMTSPNSTFEDDFMVDFGGKAQGVFGAIEPLAAPPDGSISGFVWEDFNNDGEINFNEYAIEGVTVELTGTDDLGNAVDLTDVTDEDGIYAFVNLRSGTYTITETQPANYADGIDVLGEVEGQPMGAIGDDVFTEITLGLDQDGVNYNFGERPEAGATVTAGQTATIGFWQNKIGQAVLSSVNEGMGDWLATTFQNMYGMSSAADLTGMTNAEVASVYKAKFQAKIKGIKLGTIDGPAKFDSQVMATAFAVYVTNSNLAGMAAEAFGFLVDDVGLGGATWNVGDAGEAFGVADGTEMTILDLLLYTNEKSSVLGIYDMDTVLRTLANDIYTAINEGGDI</sequence>
<dbReference type="NCBIfam" id="NF012209">
    <property type="entry name" value="LEPR-8K"/>
    <property type="match status" value="1"/>
</dbReference>
<organism evidence="6">
    <name type="scientific">marine sediment metagenome</name>
    <dbReference type="NCBI Taxonomy" id="412755"/>
    <lineage>
        <taxon>unclassified sequences</taxon>
        <taxon>metagenomes</taxon>
        <taxon>ecological metagenomes</taxon>
    </lineage>
</organism>
<comment type="caution">
    <text evidence="6">The sequence shown here is derived from an EMBL/GenBank/DDBJ whole genome shotgun (WGS) entry which is preliminary data.</text>
</comment>
<proteinExistence type="predicted"/>
<evidence type="ECO:0000256" key="3">
    <source>
        <dbReference type="ARBA" id="ARBA00022729"/>
    </source>
</evidence>
<evidence type="ECO:0000313" key="6">
    <source>
        <dbReference type="EMBL" id="KKN43945.1"/>
    </source>
</evidence>
<evidence type="ECO:0000259" key="5">
    <source>
        <dbReference type="Pfam" id="PF17210"/>
    </source>
</evidence>
<dbReference type="InterPro" id="IPR033764">
    <property type="entry name" value="Sdr_B"/>
</dbReference>
<dbReference type="GO" id="GO:0005576">
    <property type="term" value="C:extracellular region"/>
    <property type="evidence" value="ECO:0007669"/>
    <property type="project" value="UniProtKB-SubCell"/>
</dbReference>
<reference evidence="6" key="1">
    <citation type="journal article" date="2015" name="Nature">
        <title>Complex archaea that bridge the gap between prokaryotes and eukaryotes.</title>
        <authorList>
            <person name="Spang A."/>
            <person name="Saw J.H."/>
            <person name="Jorgensen S.L."/>
            <person name="Zaremba-Niedzwiedzka K."/>
            <person name="Martijn J."/>
            <person name="Lind A.E."/>
            <person name="van Eijk R."/>
            <person name="Schleper C."/>
            <person name="Guy L."/>
            <person name="Ettema T.J."/>
        </authorList>
    </citation>
    <scope>NUCLEOTIDE SEQUENCE</scope>
</reference>
<name>A0A0F9QIN0_9ZZZZ</name>